<feature type="region of interest" description="Disordered" evidence="1">
    <location>
        <begin position="1"/>
        <end position="41"/>
    </location>
</feature>
<proteinExistence type="predicted"/>
<gene>
    <name evidence="3" type="ORF">AWC17_25190</name>
</gene>
<name>A0A0F5N8T0_9MYCO</name>
<dbReference type="EMBL" id="LQPH01000034">
    <property type="protein sequence ID" value="ORW32170.1"/>
    <property type="molecule type" value="Genomic_DNA"/>
</dbReference>
<feature type="compositionally biased region" description="Basic and acidic residues" evidence="1">
    <location>
        <begin position="7"/>
        <end position="23"/>
    </location>
</feature>
<feature type="transmembrane region" description="Helical" evidence="2">
    <location>
        <begin position="55"/>
        <end position="76"/>
    </location>
</feature>
<keyword evidence="2" id="KW-0472">Membrane</keyword>
<comment type="caution">
    <text evidence="3">The sequence shown here is derived from an EMBL/GenBank/DDBJ whole genome shotgun (WGS) entry which is preliminary data.</text>
</comment>
<reference evidence="3 4" key="1">
    <citation type="submission" date="2016-01" db="EMBL/GenBank/DDBJ databases">
        <title>The new phylogeny of the genus Mycobacterium.</title>
        <authorList>
            <person name="Tarcisio F."/>
            <person name="Conor M."/>
            <person name="Antonella G."/>
            <person name="Elisabetta G."/>
            <person name="Giulia F.S."/>
            <person name="Sara T."/>
            <person name="Anna F."/>
            <person name="Clotilde B."/>
            <person name="Roberto B."/>
            <person name="Veronica D.S."/>
            <person name="Fabio R."/>
            <person name="Monica P."/>
            <person name="Olivier J."/>
            <person name="Enrico T."/>
            <person name="Nicola S."/>
        </authorList>
    </citation>
    <scope>NUCLEOTIDE SEQUENCE [LARGE SCALE GENOMIC DNA]</scope>
    <source>
        <strain evidence="3 4">DSM 44803</strain>
    </source>
</reference>
<dbReference type="AlphaFoldDB" id="A0A0F5N8T0"/>
<keyword evidence="2" id="KW-1133">Transmembrane helix</keyword>
<accession>A0A0F5N8T0</accession>
<keyword evidence="2" id="KW-0812">Transmembrane</keyword>
<feature type="compositionally biased region" description="Polar residues" evidence="1">
    <location>
        <begin position="26"/>
        <end position="41"/>
    </location>
</feature>
<evidence type="ECO:0000313" key="3">
    <source>
        <dbReference type="EMBL" id="ORW32170.1"/>
    </source>
</evidence>
<sequence length="90" mass="9924">MTISFMNRHELGNDNAHDRKEVNEENAMTASNIHQSTAVDQQNPLRSALSRSFRVAFIVTVTLGTLAGTGLVLWLLKALATSRYGVYFGV</sequence>
<evidence type="ECO:0000256" key="2">
    <source>
        <dbReference type="SAM" id="Phobius"/>
    </source>
</evidence>
<evidence type="ECO:0000313" key="4">
    <source>
        <dbReference type="Proteomes" id="UP000193781"/>
    </source>
</evidence>
<dbReference type="Proteomes" id="UP000193781">
    <property type="component" value="Unassembled WGS sequence"/>
</dbReference>
<organism evidence="3 4">
    <name type="scientific">Mycobacterium nebraskense</name>
    <dbReference type="NCBI Taxonomy" id="244292"/>
    <lineage>
        <taxon>Bacteria</taxon>
        <taxon>Bacillati</taxon>
        <taxon>Actinomycetota</taxon>
        <taxon>Actinomycetes</taxon>
        <taxon>Mycobacteriales</taxon>
        <taxon>Mycobacteriaceae</taxon>
        <taxon>Mycobacterium</taxon>
    </lineage>
</organism>
<evidence type="ECO:0000256" key="1">
    <source>
        <dbReference type="SAM" id="MobiDB-lite"/>
    </source>
</evidence>
<keyword evidence="4" id="KW-1185">Reference proteome</keyword>
<protein>
    <submittedName>
        <fullName evidence="3">Uncharacterized protein</fullName>
    </submittedName>
</protein>